<protein>
    <recommendedName>
        <fullName evidence="4">OTU domain-containing protein 3</fullName>
    </recommendedName>
</protein>
<evidence type="ECO:0000313" key="2">
    <source>
        <dbReference type="EMBL" id="CAG7727344.1"/>
    </source>
</evidence>
<organism evidence="2 3">
    <name type="scientific">Allacma fusca</name>
    <dbReference type="NCBI Taxonomy" id="39272"/>
    <lineage>
        <taxon>Eukaryota</taxon>
        <taxon>Metazoa</taxon>
        <taxon>Ecdysozoa</taxon>
        <taxon>Arthropoda</taxon>
        <taxon>Hexapoda</taxon>
        <taxon>Collembola</taxon>
        <taxon>Symphypleona</taxon>
        <taxon>Sminthuridae</taxon>
        <taxon>Allacma</taxon>
    </lineage>
</organism>
<dbReference type="AlphaFoldDB" id="A0A8J2K052"/>
<feature type="compositionally biased region" description="Polar residues" evidence="1">
    <location>
        <begin position="89"/>
        <end position="98"/>
    </location>
</feature>
<dbReference type="Proteomes" id="UP000708208">
    <property type="component" value="Unassembled WGS sequence"/>
</dbReference>
<feature type="compositionally biased region" description="Basic and acidic residues" evidence="1">
    <location>
        <begin position="155"/>
        <end position="167"/>
    </location>
</feature>
<feature type="region of interest" description="Disordered" evidence="1">
    <location>
        <begin position="89"/>
        <end position="167"/>
    </location>
</feature>
<evidence type="ECO:0008006" key="4">
    <source>
        <dbReference type="Google" id="ProtNLM"/>
    </source>
</evidence>
<evidence type="ECO:0000256" key="1">
    <source>
        <dbReference type="SAM" id="MobiDB-lite"/>
    </source>
</evidence>
<dbReference type="OrthoDB" id="415023at2759"/>
<feature type="non-terminal residue" evidence="2">
    <location>
        <position position="185"/>
    </location>
</feature>
<comment type="caution">
    <text evidence="2">The sequence shown here is derived from an EMBL/GenBank/DDBJ whole genome shotgun (WGS) entry which is preliminary data.</text>
</comment>
<gene>
    <name evidence="2" type="ORF">AFUS01_LOCUS16193</name>
</gene>
<name>A0A8J2K052_9HEXA</name>
<feature type="compositionally biased region" description="Basic residues" evidence="1">
    <location>
        <begin position="145"/>
        <end position="154"/>
    </location>
</feature>
<keyword evidence="3" id="KW-1185">Reference proteome</keyword>
<dbReference type="EMBL" id="CAJVCH010147418">
    <property type="protein sequence ID" value="CAG7727344.1"/>
    <property type="molecule type" value="Genomic_DNA"/>
</dbReference>
<proteinExistence type="predicted"/>
<feature type="compositionally biased region" description="Basic and acidic residues" evidence="1">
    <location>
        <begin position="115"/>
        <end position="128"/>
    </location>
</feature>
<reference evidence="2" key="1">
    <citation type="submission" date="2021-06" db="EMBL/GenBank/DDBJ databases">
        <authorList>
            <person name="Hodson N. C."/>
            <person name="Mongue J. A."/>
            <person name="Jaron S. K."/>
        </authorList>
    </citation>
    <scope>NUCLEOTIDE SEQUENCE</scope>
</reference>
<accession>A0A8J2K052</accession>
<evidence type="ECO:0000313" key="3">
    <source>
        <dbReference type="Proteomes" id="UP000708208"/>
    </source>
</evidence>
<sequence>KSLAEPGTYGGNDAIVAFSRICNVTVVIHQCDSPPWVIHPGSGSSTQSSKELHISFHNGDHYNSVVKINENINIHATTTADSSAMIITTASKSQTSPSSKKEGKQVHPSSLPSIKELKLVDENAKDDESSQESPAKKNQPPKAAKQTRRKKLEQKKRERKIESLQRKAGEHTLLPICLCSKTSDI</sequence>